<proteinExistence type="predicted"/>
<comment type="caution">
    <text evidence="2">The sequence shown here is derived from an EMBL/GenBank/DDBJ whole genome shotgun (WGS) entry which is preliminary data.</text>
</comment>
<reference evidence="2 3" key="1">
    <citation type="submission" date="2021-06" db="EMBL/GenBank/DDBJ databases">
        <title>Caerostris extrusa draft genome.</title>
        <authorList>
            <person name="Kono N."/>
            <person name="Arakawa K."/>
        </authorList>
    </citation>
    <scope>NUCLEOTIDE SEQUENCE [LARGE SCALE GENOMIC DNA]</scope>
</reference>
<feature type="compositionally biased region" description="Polar residues" evidence="1">
    <location>
        <begin position="87"/>
        <end position="102"/>
    </location>
</feature>
<dbReference type="Proteomes" id="UP001054945">
    <property type="component" value="Unassembled WGS sequence"/>
</dbReference>
<feature type="region of interest" description="Disordered" evidence="1">
    <location>
        <begin position="87"/>
        <end position="109"/>
    </location>
</feature>
<name>A0AAV4Y7T4_CAEEX</name>
<accession>A0AAV4Y7T4</accession>
<gene>
    <name evidence="2" type="ORF">CEXT_395641</name>
</gene>
<keyword evidence="3" id="KW-1185">Reference proteome</keyword>
<evidence type="ECO:0000256" key="1">
    <source>
        <dbReference type="SAM" id="MobiDB-lite"/>
    </source>
</evidence>
<organism evidence="2 3">
    <name type="scientific">Caerostris extrusa</name>
    <name type="common">Bark spider</name>
    <name type="synonym">Caerostris bankana</name>
    <dbReference type="NCBI Taxonomy" id="172846"/>
    <lineage>
        <taxon>Eukaryota</taxon>
        <taxon>Metazoa</taxon>
        <taxon>Ecdysozoa</taxon>
        <taxon>Arthropoda</taxon>
        <taxon>Chelicerata</taxon>
        <taxon>Arachnida</taxon>
        <taxon>Araneae</taxon>
        <taxon>Araneomorphae</taxon>
        <taxon>Entelegynae</taxon>
        <taxon>Araneoidea</taxon>
        <taxon>Araneidae</taxon>
        <taxon>Caerostris</taxon>
    </lineage>
</organism>
<evidence type="ECO:0000313" key="2">
    <source>
        <dbReference type="EMBL" id="GIZ03327.1"/>
    </source>
</evidence>
<sequence length="109" mass="12015">MNAFQTVTTLQLHTASFLSGFIRNNQIKAKSGRRLGIHLPRSSECLYPERISIPLPFPNYFSNHNPFSGNVIGIRFLALPQSHDTLAPSFSNGPGPSTNHGTHSFHSRG</sequence>
<evidence type="ECO:0000313" key="3">
    <source>
        <dbReference type="Proteomes" id="UP001054945"/>
    </source>
</evidence>
<dbReference type="EMBL" id="BPLR01018933">
    <property type="protein sequence ID" value="GIZ03327.1"/>
    <property type="molecule type" value="Genomic_DNA"/>
</dbReference>
<dbReference type="AlphaFoldDB" id="A0AAV4Y7T4"/>
<protein>
    <submittedName>
        <fullName evidence="2">Uncharacterized protein</fullName>
    </submittedName>
</protein>